<dbReference type="Gene3D" id="1.20.59.10">
    <property type="entry name" value="Chorismate mutase"/>
    <property type="match status" value="1"/>
</dbReference>
<comment type="caution">
    <text evidence="6">The sequence shown here is derived from an EMBL/GenBank/DDBJ whole genome shotgun (WGS) entry which is preliminary data.</text>
</comment>
<reference evidence="6 7" key="1">
    <citation type="submission" date="2019-09" db="EMBL/GenBank/DDBJ databases">
        <title>Wenzhouxiangella sp. Genome sequencing and assembly.</title>
        <authorList>
            <person name="Zhang R."/>
        </authorList>
    </citation>
    <scope>NUCLEOTIDE SEQUENCE [LARGE SCALE GENOMIC DNA]</scope>
    <source>
        <strain evidence="6 7">W260</strain>
    </source>
</reference>
<keyword evidence="3" id="KW-0175">Coiled coil</keyword>
<dbReference type="SUPFAM" id="SSF48600">
    <property type="entry name" value="Chorismate mutase II"/>
    <property type="match status" value="1"/>
</dbReference>
<sequence length="370" mass="40220">MAEEPREIPERLQELRQRLDEIDTHIVNLVAERQGVVSAIGELKQNTGTPLRHYEREREVIERGMARAESLGLSGDVAREILETLIHYSLGKQEHDQWVQSDHGQGRHALVIGGGGRMGHWIARYLDTVGYLVEISDPAAGDTPFTNIDDWESCVDRFDVVVVAAPLRPSNAILARIAELKPPGLVFDIGSLKSPMRPGLEAVRSAGCRVCSVHPMFGPNEVGLSGRHILFVNVGHDEAVGDALALFAHTAADCVELSLEEHDEVMAWVLGLSHIVNIAFASALADSGEAVPMLENISSSTFNAQLKVAAQVVSENPHLYYEIQQGNEKTPEVVAAFRDALDRLAGAVAGGDEPAFAESMARANGRLNPR</sequence>
<dbReference type="Pfam" id="PF20463">
    <property type="entry name" value="PDH_C"/>
    <property type="match status" value="1"/>
</dbReference>
<dbReference type="RefSeq" id="WP_150862741.1">
    <property type="nucleotide sequence ID" value="NZ_VYXP01000002.1"/>
</dbReference>
<dbReference type="GO" id="GO:0006571">
    <property type="term" value="P:tyrosine biosynthetic process"/>
    <property type="evidence" value="ECO:0007669"/>
    <property type="project" value="InterPro"/>
</dbReference>
<dbReference type="Pfam" id="PF02153">
    <property type="entry name" value="PDH_N"/>
    <property type="match status" value="1"/>
</dbReference>
<dbReference type="InterPro" id="IPR003099">
    <property type="entry name" value="Prephen_DH"/>
</dbReference>
<dbReference type="InterPro" id="IPR008927">
    <property type="entry name" value="6-PGluconate_DH-like_C_sf"/>
</dbReference>
<dbReference type="Pfam" id="PF01817">
    <property type="entry name" value="CM_2"/>
    <property type="match status" value="1"/>
</dbReference>
<accession>A0A5N0TDX6</accession>
<dbReference type="EC" id="5.4.99.5" evidence="1"/>
<dbReference type="EMBL" id="VYXP01000002">
    <property type="protein sequence ID" value="KAA9133180.1"/>
    <property type="molecule type" value="Genomic_DNA"/>
</dbReference>
<feature type="domain" description="Prephenate/arogenate dehydrogenase" evidence="5">
    <location>
        <begin position="107"/>
        <end position="370"/>
    </location>
</feature>
<dbReference type="SUPFAM" id="SSF51735">
    <property type="entry name" value="NAD(P)-binding Rossmann-fold domains"/>
    <property type="match status" value="1"/>
</dbReference>
<dbReference type="PROSITE" id="PS51168">
    <property type="entry name" value="CHORISMATE_MUT_2"/>
    <property type="match status" value="1"/>
</dbReference>
<protein>
    <recommendedName>
        <fullName evidence="1">chorismate mutase</fullName>
        <ecNumber evidence="1">5.4.99.5</ecNumber>
    </recommendedName>
</protein>
<dbReference type="GO" id="GO:0070403">
    <property type="term" value="F:NAD+ binding"/>
    <property type="evidence" value="ECO:0007669"/>
    <property type="project" value="InterPro"/>
</dbReference>
<dbReference type="SMART" id="SM00830">
    <property type="entry name" value="CM_2"/>
    <property type="match status" value="1"/>
</dbReference>
<dbReference type="InterPro" id="IPR002701">
    <property type="entry name" value="CM_II_prokaryot"/>
</dbReference>
<evidence type="ECO:0000256" key="1">
    <source>
        <dbReference type="ARBA" id="ARBA00012404"/>
    </source>
</evidence>
<evidence type="ECO:0000259" key="4">
    <source>
        <dbReference type="PROSITE" id="PS51168"/>
    </source>
</evidence>
<feature type="domain" description="Chorismate mutase" evidence="4">
    <location>
        <begin position="6"/>
        <end position="97"/>
    </location>
</feature>
<dbReference type="GO" id="GO:0008977">
    <property type="term" value="F:prephenate dehydrogenase (NAD+) activity"/>
    <property type="evidence" value="ECO:0007669"/>
    <property type="project" value="InterPro"/>
</dbReference>
<feature type="coiled-coil region" evidence="3">
    <location>
        <begin position="12"/>
        <end position="71"/>
    </location>
</feature>
<dbReference type="Gene3D" id="3.40.50.720">
    <property type="entry name" value="NAD(P)-binding Rossmann-like Domain"/>
    <property type="match status" value="1"/>
</dbReference>
<dbReference type="InterPro" id="IPR036263">
    <property type="entry name" value="Chorismate_II_sf"/>
</dbReference>
<evidence type="ECO:0000313" key="6">
    <source>
        <dbReference type="EMBL" id="KAA9133180.1"/>
    </source>
</evidence>
<dbReference type="InterPro" id="IPR036291">
    <property type="entry name" value="NAD(P)-bd_dom_sf"/>
</dbReference>
<dbReference type="Proteomes" id="UP000325372">
    <property type="component" value="Unassembled WGS sequence"/>
</dbReference>
<dbReference type="SUPFAM" id="SSF48179">
    <property type="entry name" value="6-phosphogluconate dehydrogenase C-terminal domain-like"/>
    <property type="match status" value="1"/>
</dbReference>
<evidence type="ECO:0000259" key="5">
    <source>
        <dbReference type="PROSITE" id="PS51176"/>
    </source>
</evidence>
<name>A0A5N0TDX6_9GAMM</name>
<keyword evidence="7" id="KW-1185">Reference proteome</keyword>
<dbReference type="PANTHER" id="PTHR21363:SF0">
    <property type="entry name" value="PREPHENATE DEHYDROGENASE [NADP(+)]"/>
    <property type="match status" value="1"/>
</dbReference>
<gene>
    <name evidence="6" type="ORF">F3N42_02130</name>
</gene>
<dbReference type="InterPro" id="IPR036979">
    <property type="entry name" value="CM_dom_sf"/>
</dbReference>
<evidence type="ECO:0000256" key="3">
    <source>
        <dbReference type="SAM" id="Coils"/>
    </source>
</evidence>
<evidence type="ECO:0000313" key="7">
    <source>
        <dbReference type="Proteomes" id="UP000325372"/>
    </source>
</evidence>
<organism evidence="6 7">
    <name type="scientific">Marinihelvus fidelis</name>
    <dbReference type="NCBI Taxonomy" id="2613842"/>
    <lineage>
        <taxon>Bacteria</taxon>
        <taxon>Pseudomonadati</taxon>
        <taxon>Pseudomonadota</taxon>
        <taxon>Gammaproteobacteria</taxon>
        <taxon>Chromatiales</taxon>
        <taxon>Wenzhouxiangellaceae</taxon>
        <taxon>Marinihelvus</taxon>
    </lineage>
</organism>
<dbReference type="GO" id="GO:0004106">
    <property type="term" value="F:chorismate mutase activity"/>
    <property type="evidence" value="ECO:0007669"/>
    <property type="project" value="UniProtKB-EC"/>
</dbReference>
<dbReference type="GO" id="GO:0046417">
    <property type="term" value="P:chorismate metabolic process"/>
    <property type="evidence" value="ECO:0007669"/>
    <property type="project" value="InterPro"/>
</dbReference>
<dbReference type="PROSITE" id="PS51176">
    <property type="entry name" value="PDH_ADH"/>
    <property type="match status" value="1"/>
</dbReference>
<dbReference type="InterPro" id="IPR046825">
    <property type="entry name" value="PDH_C"/>
</dbReference>
<proteinExistence type="predicted"/>
<keyword evidence="2" id="KW-0560">Oxidoreductase</keyword>
<dbReference type="InterPro" id="IPR050812">
    <property type="entry name" value="Preph/Arog_dehydrog"/>
</dbReference>
<dbReference type="InterPro" id="IPR046826">
    <property type="entry name" value="PDH_N"/>
</dbReference>
<dbReference type="AlphaFoldDB" id="A0A5N0TDX6"/>
<evidence type="ECO:0000256" key="2">
    <source>
        <dbReference type="ARBA" id="ARBA00023002"/>
    </source>
</evidence>
<dbReference type="Gene3D" id="1.10.3660.10">
    <property type="entry name" value="6-phosphogluconate dehydrogenase C-terminal like domain"/>
    <property type="match status" value="1"/>
</dbReference>
<dbReference type="GO" id="GO:0004665">
    <property type="term" value="F:prephenate dehydrogenase (NADP+) activity"/>
    <property type="evidence" value="ECO:0007669"/>
    <property type="project" value="InterPro"/>
</dbReference>
<dbReference type="PANTHER" id="PTHR21363">
    <property type="entry name" value="PREPHENATE DEHYDROGENASE"/>
    <property type="match status" value="1"/>
</dbReference>